<feature type="signal peptide" evidence="2">
    <location>
        <begin position="1"/>
        <end position="23"/>
    </location>
</feature>
<comment type="caution">
    <text evidence="4">The sequence shown here is derived from an EMBL/GenBank/DDBJ whole genome shotgun (WGS) entry which is preliminary data.</text>
</comment>
<dbReference type="SUPFAM" id="SSF55797">
    <property type="entry name" value="PR-1-like"/>
    <property type="match status" value="1"/>
</dbReference>
<accession>A0A9W8AM36</accession>
<evidence type="ECO:0000313" key="4">
    <source>
        <dbReference type="EMBL" id="KAJ1930525.1"/>
    </source>
</evidence>
<dbReference type="Gene3D" id="3.40.33.10">
    <property type="entry name" value="CAP"/>
    <property type="match status" value="1"/>
</dbReference>
<dbReference type="CDD" id="cd05379">
    <property type="entry name" value="CAP_bacterial"/>
    <property type="match status" value="1"/>
</dbReference>
<dbReference type="AlphaFoldDB" id="A0A9W8AM36"/>
<dbReference type="PANTHER" id="PTHR31157">
    <property type="entry name" value="SCP DOMAIN-CONTAINING PROTEIN"/>
    <property type="match status" value="1"/>
</dbReference>
<feature type="domain" description="SCP" evidence="3">
    <location>
        <begin position="42"/>
        <end position="147"/>
    </location>
</feature>
<sequence length="212" mass="23254">MVSLRQFATLTVVTILAAASAIAHPVLLATRGESNLNMHKMLDLINHERMQYGVPAVSYEPRLTQDANHHSGYQSRMGTMTHNDSNGNTLSRLVEAGIDAVACGENVAYNQNDEDEVMTAWMNSPGHRENILNPDYTHVGVSHINGYWTQVFATLKGGSKGSSSYSPGGSTYTSEEDMGSPKPFLGLPLTNGLWSTVNNNYRRSPAELQHRF</sequence>
<dbReference type="EMBL" id="JANBPT010000005">
    <property type="protein sequence ID" value="KAJ1930525.1"/>
    <property type="molecule type" value="Genomic_DNA"/>
</dbReference>
<feature type="region of interest" description="Disordered" evidence="1">
    <location>
        <begin position="158"/>
        <end position="179"/>
    </location>
</feature>
<keyword evidence="5" id="KW-1185">Reference proteome</keyword>
<feature type="compositionally biased region" description="Low complexity" evidence="1">
    <location>
        <begin position="161"/>
        <end position="173"/>
    </location>
</feature>
<keyword evidence="2" id="KW-0732">Signal</keyword>
<gene>
    <name evidence="4" type="ORF">IWQ60_000222</name>
</gene>
<dbReference type="Pfam" id="PF00188">
    <property type="entry name" value="CAP"/>
    <property type="match status" value="1"/>
</dbReference>
<evidence type="ECO:0000313" key="5">
    <source>
        <dbReference type="Proteomes" id="UP001150569"/>
    </source>
</evidence>
<proteinExistence type="predicted"/>
<protein>
    <recommendedName>
        <fullName evidence="3">SCP domain-containing protein</fullName>
    </recommendedName>
</protein>
<evidence type="ECO:0000259" key="3">
    <source>
        <dbReference type="Pfam" id="PF00188"/>
    </source>
</evidence>
<dbReference type="PANTHER" id="PTHR31157:SF1">
    <property type="entry name" value="SCP DOMAIN-CONTAINING PROTEIN"/>
    <property type="match status" value="1"/>
</dbReference>
<dbReference type="Proteomes" id="UP001150569">
    <property type="component" value="Unassembled WGS sequence"/>
</dbReference>
<dbReference type="OrthoDB" id="568194at2759"/>
<evidence type="ECO:0000256" key="1">
    <source>
        <dbReference type="SAM" id="MobiDB-lite"/>
    </source>
</evidence>
<dbReference type="InterPro" id="IPR035940">
    <property type="entry name" value="CAP_sf"/>
</dbReference>
<dbReference type="InterPro" id="IPR014044">
    <property type="entry name" value="CAP_dom"/>
</dbReference>
<evidence type="ECO:0000256" key="2">
    <source>
        <dbReference type="SAM" id="SignalP"/>
    </source>
</evidence>
<organism evidence="4 5">
    <name type="scientific">Tieghemiomyces parasiticus</name>
    <dbReference type="NCBI Taxonomy" id="78921"/>
    <lineage>
        <taxon>Eukaryota</taxon>
        <taxon>Fungi</taxon>
        <taxon>Fungi incertae sedis</taxon>
        <taxon>Zoopagomycota</taxon>
        <taxon>Kickxellomycotina</taxon>
        <taxon>Dimargaritomycetes</taxon>
        <taxon>Dimargaritales</taxon>
        <taxon>Dimargaritaceae</taxon>
        <taxon>Tieghemiomyces</taxon>
    </lineage>
</organism>
<feature type="chain" id="PRO_5040891081" description="SCP domain-containing protein" evidence="2">
    <location>
        <begin position="24"/>
        <end position="212"/>
    </location>
</feature>
<reference evidence="4" key="1">
    <citation type="submission" date="2022-07" db="EMBL/GenBank/DDBJ databases">
        <title>Phylogenomic reconstructions and comparative analyses of Kickxellomycotina fungi.</title>
        <authorList>
            <person name="Reynolds N.K."/>
            <person name="Stajich J.E."/>
            <person name="Barry K."/>
            <person name="Grigoriev I.V."/>
            <person name="Crous P."/>
            <person name="Smith M.E."/>
        </authorList>
    </citation>
    <scope>NUCLEOTIDE SEQUENCE</scope>
    <source>
        <strain evidence="4">RSA 861</strain>
    </source>
</reference>
<name>A0A9W8AM36_9FUNG</name>